<reference evidence="1" key="1">
    <citation type="journal article" date="2022" name="Int. J. Mol. Sci.">
        <title>Draft Genome of Tanacetum Coccineum: Genomic Comparison of Closely Related Tanacetum-Family Plants.</title>
        <authorList>
            <person name="Yamashiro T."/>
            <person name="Shiraishi A."/>
            <person name="Nakayama K."/>
            <person name="Satake H."/>
        </authorList>
    </citation>
    <scope>NUCLEOTIDE SEQUENCE</scope>
</reference>
<reference evidence="1" key="2">
    <citation type="submission" date="2022-01" db="EMBL/GenBank/DDBJ databases">
        <authorList>
            <person name="Yamashiro T."/>
            <person name="Shiraishi A."/>
            <person name="Satake H."/>
            <person name="Nakayama K."/>
        </authorList>
    </citation>
    <scope>NUCLEOTIDE SEQUENCE</scope>
</reference>
<accession>A0ABQ4WSE2</accession>
<sequence>MSFGSHSVGDPVIPKFDMYTYTSVLTLDEANSLAEEYAIPMDLRHRVPPSTLTMNKLPADKIVFVLIILISLRKILNIRVAEVVDQNRYPVITSLIHIESRKLPTAVLFDVDTGRISIVTVNTKEYYFDVLARSQRIMHRTLLTT</sequence>
<name>A0ABQ4WSE2_9ASTR</name>
<evidence type="ECO:0000313" key="1">
    <source>
        <dbReference type="EMBL" id="GJS55832.1"/>
    </source>
</evidence>
<gene>
    <name evidence="1" type="ORF">Tco_0629194</name>
</gene>
<dbReference type="Proteomes" id="UP001151760">
    <property type="component" value="Unassembled WGS sequence"/>
</dbReference>
<proteinExistence type="predicted"/>
<protein>
    <submittedName>
        <fullName evidence="1">Uncharacterized protein</fullName>
    </submittedName>
</protein>
<dbReference type="EMBL" id="BQNB010008895">
    <property type="protein sequence ID" value="GJS55832.1"/>
    <property type="molecule type" value="Genomic_DNA"/>
</dbReference>
<comment type="caution">
    <text evidence="1">The sequence shown here is derived from an EMBL/GenBank/DDBJ whole genome shotgun (WGS) entry which is preliminary data.</text>
</comment>
<keyword evidence="2" id="KW-1185">Reference proteome</keyword>
<organism evidence="1 2">
    <name type="scientific">Tanacetum coccineum</name>
    <dbReference type="NCBI Taxonomy" id="301880"/>
    <lineage>
        <taxon>Eukaryota</taxon>
        <taxon>Viridiplantae</taxon>
        <taxon>Streptophyta</taxon>
        <taxon>Embryophyta</taxon>
        <taxon>Tracheophyta</taxon>
        <taxon>Spermatophyta</taxon>
        <taxon>Magnoliopsida</taxon>
        <taxon>eudicotyledons</taxon>
        <taxon>Gunneridae</taxon>
        <taxon>Pentapetalae</taxon>
        <taxon>asterids</taxon>
        <taxon>campanulids</taxon>
        <taxon>Asterales</taxon>
        <taxon>Asteraceae</taxon>
        <taxon>Asteroideae</taxon>
        <taxon>Anthemideae</taxon>
        <taxon>Anthemidinae</taxon>
        <taxon>Tanacetum</taxon>
    </lineage>
</organism>
<evidence type="ECO:0000313" key="2">
    <source>
        <dbReference type="Proteomes" id="UP001151760"/>
    </source>
</evidence>